<proteinExistence type="predicted"/>
<feature type="compositionally biased region" description="Polar residues" evidence="1">
    <location>
        <begin position="1"/>
        <end position="18"/>
    </location>
</feature>
<dbReference type="InterPro" id="IPR010326">
    <property type="entry name" value="EXOC3/Sec6"/>
</dbReference>
<dbReference type="Pfam" id="PF06046">
    <property type="entry name" value="Sec6"/>
    <property type="match status" value="1"/>
</dbReference>
<evidence type="ECO:0008006" key="4">
    <source>
        <dbReference type="Google" id="ProtNLM"/>
    </source>
</evidence>
<feature type="region of interest" description="Disordered" evidence="1">
    <location>
        <begin position="1"/>
        <end position="28"/>
    </location>
</feature>
<reference evidence="2 3" key="1">
    <citation type="submission" date="2021-06" db="EMBL/GenBank/DDBJ databases">
        <authorList>
            <person name="Palmer J.M."/>
        </authorList>
    </citation>
    <scope>NUCLEOTIDE SEQUENCE [LARGE SCALE GENOMIC DNA]</scope>
    <source>
        <strain evidence="2 3">XC_2019</strain>
        <tissue evidence="2">Muscle</tissue>
    </source>
</reference>
<name>A0ABV0QG11_9TELE</name>
<protein>
    <recommendedName>
        <fullName evidence="4">Tumor necrosis factor alpha-induced protein 2</fullName>
    </recommendedName>
</protein>
<evidence type="ECO:0000313" key="2">
    <source>
        <dbReference type="EMBL" id="MEQ2194746.1"/>
    </source>
</evidence>
<gene>
    <name evidence="2" type="ORF">XENOCAPTIV_002329</name>
</gene>
<dbReference type="EMBL" id="JAHRIN010009636">
    <property type="protein sequence ID" value="MEQ2194746.1"/>
    <property type="molecule type" value="Genomic_DNA"/>
</dbReference>
<comment type="caution">
    <text evidence="2">The sequence shown here is derived from an EMBL/GenBank/DDBJ whole genome shotgun (WGS) entry which is preliminary data.</text>
</comment>
<dbReference type="Proteomes" id="UP001434883">
    <property type="component" value="Unassembled WGS sequence"/>
</dbReference>
<organism evidence="2 3">
    <name type="scientific">Xenoophorus captivus</name>
    <dbReference type="NCBI Taxonomy" id="1517983"/>
    <lineage>
        <taxon>Eukaryota</taxon>
        <taxon>Metazoa</taxon>
        <taxon>Chordata</taxon>
        <taxon>Craniata</taxon>
        <taxon>Vertebrata</taxon>
        <taxon>Euteleostomi</taxon>
        <taxon>Actinopterygii</taxon>
        <taxon>Neopterygii</taxon>
        <taxon>Teleostei</taxon>
        <taxon>Neoteleostei</taxon>
        <taxon>Acanthomorphata</taxon>
        <taxon>Ovalentaria</taxon>
        <taxon>Atherinomorphae</taxon>
        <taxon>Cyprinodontiformes</taxon>
        <taxon>Goodeidae</taxon>
        <taxon>Xenoophorus</taxon>
    </lineage>
</organism>
<keyword evidence="3" id="KW-1185">Reference proteome</keyword>
<dbReference type="PANTHER" id="PTHR21292:SF4">
    <property type="entry name" value="TUMOR NECROSIS FACTOR ALPHA-INDUCED PROTEIN 2"/>
    <property type="match status" value="1"/>
</dbReference>
<evidence type="ECO:0000256" key="1">
    <source>
        <dbReference type="SAM" id="MobiDB-lite"/>
    </source>
</evidence>
<dbReference type="InterPro" id="IPR037104">
    <property type="entry name" value="Annexin_sf"/>
</dbReference>
<sequence>MKRPSNPQDGSSSLTDGPQSAVDEDSPVERRALEKQIQHTLQQSLSLTLEEVADEAAVLALTMALTSAVKAIYKEEEQDLLRKPMRSRTPSNWKNLHDSILNSLVEARMDNPSVAPAGLAEQSSIQLDIQCMGRQLKEDLLLVVNVLKSCYPEEANICQFYAKLYHQNLSAKLNKIVDFVLDDKDCAVILRWVNEYYPG</sequence>
<dbReference type="PANTHER" id="PTHR21292">
    <property type="entry name" value="EXOCYST COMPLEX COMPONENT SEC6-RELATED"/>
    <property type="match status" value="1"/>
</dbReference>
<dbReference type="SUPFAM" id="SSF47874">
    <property type="entry name" value="Annexin"/>
    <property type="match status" value="1"/>
</dbReference>
<accession>A0ABV0QG11</accession>
<evidence type="ECO:0000313" key="3">
    <source>
        <dbReference type="Proteomes" id="UP001434883"/>
    </source>
</evidence>